<dbReference type="GO" id="GO:0006415">
    <property type="term" value="P:translational termination"/>
    <property type="evidence" value="ECO:0007669"/>
    <property type="project" value="TreeGrafter"/>
</dbReference>
<dbReference type="Proteomes" id="UP000505355">
    <property type="component" value="Chromosome"/>
</dbReference>
<gene>
    <name evidence="3" type="ORF">HQ865_19950</name>
</gene>
<protein>
    <submittedName>
        <fullName evidence="3">Type II toxin-antitoxin system YafQ family toxin</fullName>
    </submittedName>
</protein>
<dbReference type="Pfam" id="PF15738">
    <property type="entry name" value="YafQ_toxin"/>
    <property type="match status" value="1"/>
</dbReference>
<keyword evidence="1" id="KW-1277">Toxin-antitoxin system</keyword>
<dbReference type="PANTHER" id="PTHR40588:SF1">
    <property type="entry name" value="MRNA INTERFERASE TOXIN YAFQ"/>
    <property type="match status" value="1"/>
</dbReference>
<dbReference type="GO" id="GO:0006402">
    <property type="term" value="P:mRNA catabolic process"/>
    <property type="evidence" value="ECO:0007669"/>
    <property type="project" value="TreeGrafter"/>
</dbReference>
<dbReference type="InterPro" id="IPR004386">
    <property type="entry name" value="Toxin_YafQ-like"/>
</dbReference>
<reference evidence="3 4" key="1">
    <citation type="submission" date="2020-05" db="EMBL/GenBank/DDBJ databases">
        <title>Mucilaginibacter mali sp. nov.</title>
        <authorList>
            <person name="Kim H.S."/>
            <person name="Lee K.C."/>
            <person name="Suh M.K."/>
            <person name="Kim J.-S."/>
            <person name="Han K.-I."/>
            <person name="Eom M.K."/>
            <person name="Shin Y.K."/>
            <person name="Lee J.-S."/>
        </authorList>
    </citation>
    <scope>NUCLEOTIDE SEQUENCE [LARGE SCALE GENOMIC DNA]</scope>
    <source>
        <strain evidence="3 4">G2-14</strain>
    </source>
</reference>
<dbReference type="EMBL" id="CP054139">
    <property type="protein sequence ID" value="QKJ31941.1"/>
    <property type="molecule type" value="Genomic_DNA"/>
</dbReference>
<dbReference type="SUPFAM" id="SSF143011">
    <property type="entry name" value="RelE-like"/>
    <property type="match status" value="1"/>
</dbReference>
<dbReference type="Gene3D" id="3.30.2310.20">
    <property type="entry name" value="RelE-like"/>
    <property type="match status" value="1"/>
</dbReference>
<keyword evidence="4" id="KW-1185">Reference proteome</keyword>
<feature type="active site" description="Proton donor" evidence="2">
    <location>
        <position position="90"/>
    </location>
</feature>
<dbReference type="AlphaFoldDB" id="A0A7D4UNG4"/>
<evidence type="ECO:0000313" key="3">
    <source>
        <dbReference type="EMBL" id="QKJ31941.1"/>
    </source>
</evidence>
<proteinExistence type="predicted"/>
<dbReference type="PANTHER" id="PTHR40588">
    <property type="entry name" value="MRNA INTERFERASE TOXIN YAFQ"/>
    <property type="match status" value="1"/>
</dbReference>
<evidence type="ECO:0000256" key="2">
    <source>
        <dbReference type="PIRSR" id="PIRSR006156-1"/>
    </source>
</evidence>
<name>A0A7D4UNG4_9SPHI</name>
<dbReference type="GO" id="GO:0004521">
    <property type="term" value="F:RNA endonuclease activity"/>
    <property type="evidence" value="ECO:0007669"/>
    <property type="project" value="TreeGrafter"/>
</dbReference>
<accession>A0A7D4UNG4</accession>
<organism evidence="3 4">
    <name type="scientific">Mucilaginibacter mali</name>
    <dbReference type="NCBI Taxonomy" id="2740462"/>
    <lineage>
        <taxon>Bacteria</taxon>
        <taxon>Pseudomonadati</taxon>
        <taxon>Bacteroidota</taxon>
        <taxon>Sphingobacteriia</taxon>
        <taxon>Sphingobacteriales</taxon>
        <taxon>Sphingobacteriaceae</taxon>
        <taxon>Mucilaginibacter</taxon>
    </lineage>
</organism>
<dbReference type="InterPro" id="IPR035093">
    <property type="entry name" value="RelE/ParE_toxin_dom_sf"/>
</dbReference>
<evidence type="ECO:0000313" key="4">
    <source>
        <dbReference type="Proteomes" id="UP000505355"/>
    </source>
</evidence>
<dbReference type="RefSeq" id="WP_173416595.1">
    <property type="nucleotide sequence ID" value="NZ_CP054139.1"/>
</dbReference>
<sequence length="94" mass="10874">MYILSFTNRFEKDLKLIKKRSAKDLALILDFLKNELAVKGAEGLPQKYRAHKLSGNYNDNWECHVKGDLLIIWLEITVENEIILVRAGSHSDLF</sequence>
<dbReference type="NCBIfam" id="TIGR02385">
    <property type="entry name" value="RelE_StbE"/>
    <property type="match status" value="1"/>
</dbReference>
<evidence type="ECO:0000256" key="1">
    <source>
        <dbReference type="ARBA" id="ARBA00022649"/>
    </source>
</evidence>
<dbReference type="KEGG" id="mmab:HQ865_19950"/>
<dbReference type="PIRSF" id="PIRSF006156">
    <property type="entry name" value="YafQ"/>
    <property type="match status" value="1"/>
</dbReference>
<dbReference type="InterPro" id="IPR007712">
    <property type="entry name" value="RelE/ParE_toxin"/>
</dbReference>